<gene>
    <name evidence="2" type="primary">Dmoj\GI26891</name>
    <name evidence="2" type="ORF">Dmoj_GI26891</name>
</gene>
<evidence type="ECO:0000313" key="3">
    <source>
        <dbReference type="Proteomes" id="UP000009192"/>
    </source>
</evidence>
<feature type="coiled-coil region" evidence="1">
    <location>
        <begin position="16"/>
        <end position="43"/>
    </location>
</feature>
<keyword evidence="3" id="KW-1185">Reference proteome</keyword>
<evidence type="ECO:0000313" key="2">
    <source>
        <dbReference type="EMBL" id="KRG05055.1"/>
    </source>
</evidence>
<dbReference type="Proteomes" id="UP000009192">
    <property type="component" value="Unassembled WGS sequence"/>
</dbReference>
<dbReference type="InParanoid" id="A0A0Q9X9F4"/>
<name>A0A0Q9X9F4_DROMO</name>
<sequence>MDETMNSTILAIGDKSEALEHEGAKMKNNIRNLNADYKDYLRQLLMINPIPKDMADGEYPIEWFGMETIRRENQPNLYKFYCFPAKKTHPTNTNLYFFNQTINAYALLREVRAILKNEHWLSKYVLTGPLKANLDGWGYSPEENYIRNAVYRAYQAESRRRWQAIFPYVLYLHRQHVKNK</sequence>
<dbReference type="KEGG" id="dmo:Dmoj_GI26891"/>
<evidence type="ECO:0000256" key="1">
    <source>
        <dbReference type="SAM" id="Coils"/>
    </source>
</evidence>
<dbReference type="OrthoDB" id="7864837at2759"/>
<accession>A0A0Q9X9F4</accession>
<proteinExistence type="predicted"/>
<organism evidence="2 3">
    <name type="scientific">Drosophila mojavensis</name>
    <name type="common">Fruit fly</name>
    <dbReference type="NCBI Taxonomy" id="7230"/>
    <lineage>
        <taxon>Eukaryota</taxon>
        <taxon>Metazoa</taxon>
        <taxon>Ecdysozoa</taxon>
        <taxon>Arthropoda</taxon>
        <taxon>Hexapoda</taxon>
        <taxon>Insecta</taxon>
        <taxon>Pterygota</taxon>
        <taxon>Neoptera</taxon>
        <taxon>Endopterygota</taxon>
        <taxon>Diptera</taxon>
        <taxon>Brachycera</taxon>
        <taxon>Muscomorpha</taxon>
        <taxon>Ephydroidea</taxon>
        <taxon>Drosophilidae</taxon>
        <taxon>Drosophila</taxon>
    </lineage>
</organism>
<dbReference type="EMBL" id="CH933808">
    <property type="protein sequence ID" value="KRG05055.1"/>
    <property type="molecule type" value="Genomic_DNA"/>
</dbReference>
<protein>
    <submittedName>
        <fullName evidence="2">Uncharacterized protein</fullName>
    </submittedName>
</protein>
<dbReference type="AlphaFoldDB" id="A0A0Q9X9F4"/>
<keyword evidence="1" id="KW-0175">Coiled coil</keyword>
<reference evidence="2 3" key="1">
    <citation type="journal article" date="2007" name="Nature">
        <title>Evolution of genes and genomes on the Drosophila phylogeny.</title>
        <authorList>
            <consortium name="Drosophila 12 Genomes Consortium"/>
            <person name="Clark A.G."/>
            <person name="Eisen M.B."/>
            <person name="Smith D.R."/>
            <person name="Bergman C.M."/>
            <person name="Oliver B."/>
            <person name="Markow T.A."/>
            <person name="Kaufman T.C."/>
            <person name="Kellis M."/>
            <person name="Gelbart W."/>
            <person name="Iyer V.N."/>
            <person name="Pollard D.A."/>
            <person name="Sackton T.B."/>
            <person name="Larracuente A.M."/>
            <person name="Singh N.D."/>
            <person name="Abad J.P."/>
            <person name="Abt D.N."/>
            <person name="Adryan B."/>
            <person name="Aguade M."/>
            <person name="Akashi H."/>
            <person name="Anderson W.W."/>
            <person name="Aquadro C.F."/>
            <person name="Ardell D.H."/>
            <person name="Arguello R."/>
            <person name="Artieri C.G."/>
            <person name="Barbash D.A."/>
            <person name="Barker D."/>
            <person name="Barsanti P."/>
            <person name="Batterham P."/>
            <person name="Batzoglou S."/>
            <person name="Begun D."/>
            <person name="Bhutkar A."/>
            <person name="Blanco E."/>
            <person name="Bosak S.A."/>
            <person name="Bradley R.K."/>
            <person name="Brand A.D."/>
            <person name="Brent M.R."/>
            <person name="Brooks A.N."/>
            <person name="Brown R.H."/>
            <person name="Butlin R.K."/>
            <person name="Caggese C."/>
            <person name="Calvi B.R."/>
            <person name="Bernardo de Carvalho A."/>
            <person name="Caspi A."/>
            <person name="Castrezana S."/>
            <person name="Celniker S.E."/>
            <person name="Chang J.L."/>
            <person name="Chapple C."/>
            <person name="Chatterji S."/>
            <person name="Chinwalla A."/>
            <person name="Civetta A."/>
            <person name="Clifton S.W."/>
            <person name="Comeron J.M."/>
            <person name="Costello J.C."/>
            <person name="Coyne J.A."/>
            <person name="Daub J."/>
            <person name="David R.G."/>
            <person name="Delcher A.L."/>
            <person name="Delehaunty K."/>
            <person name="Do C.B."/>
            <person name="Ebling H."/>
            <person name="Edwards K."/>
            <person name="Eickbush T."/>
            <person name="Evans J.D."/>
            <person name="Filipski A."/>
            <person name="Findeiss S."/>
            <person name="Freyhult E."/>
            <person name="Fulton L."/>
            <person name="Fulton R."/>
            <person name="Garcia A.C."/>
            <person name="Gardiner A."/>
            <person name="Garfield D.A."/>
            <person name="Garvin B.E."/>
            <person name="Gibson G."/>
            <person name="Gilbert D."/>
            <person name="Gnerre S."/>
            <person name="Godfrey J."/>
            <person name="Good R."/>
            <person name="Gotea V."/>
            <person name="Gravely B."/>
            <person name="Greenberg A.J."/>
            <person name="Griffiths-Jones S."/>
            <person name="Gross S."/>
            <person name="Guigo R."/>
            <person name="Gustafson E.A."/>
            <person name="Haerty W."/>
            <person name="Hahn M.W."/>
            <person name="Halligan D.L."/>
            <person name="Halpern A.L."/>
            <person name="Halter G.M."/>
            <person name="Han M.V."/>
            <person name="Heger A."/>
            <person name="Hillier L."/>
            <person name="Hinrichs A.S."/>
            <person name="Holmes I."/>
            <person name="Hoskins R.A."/>
            <person name="Hubisz M.J."/>
            <person name="Hultmark D."/>
            <person name="Huntley M.A."/>
            <person name="Jaffe D.B."/>
            <person name="Jagadeeshan S."/>
            <person name="Jeck W.R."/>
            <person name="Johnson J."/>
            <person name="Jones C.D."/>
            <person name="Jordan W.C."/>
            <person name="Karpen G.H."/>
            <person name="Kataoka E."/>
            <person name="Keightley P.D."/>
            <person name="Kheradpour P."/>
            <person name="Kirkness E.F."/>
            <person name="Koerich L.B."/>
            <person name="Kristiansen K."/>
            <person name="Kudrna D."/>
            <person name="Kulathinal R.J."/>
            <person name="Kumar S."/>
            <person name="Kwok R."/>
            <person name="Lander E."/>
            <person name="Langley C.H."/>
            <person name="Lapoint R."/>
            <person name="Lazzaro B.P."/>
            <person name="Lee S.J."/>
            <person name="Levesque L."/>
            <person name="Li R."/>
            <person name="Lin C.F."/>
            <person name="Lin M.F."/>
            <person name="Lindblad-Toh K."/>
            <person name="Llopart A."/>
            <person name="Long M."/>
            <person name="Low L."/>
            <person name="Lozovsky E."/>
            <person name="Lu J."/>
            <person name="Luo M."/>
            <person name="Machado C.A."/>
            <person name="Makalowski W."/>
            <person name="Marzo M."/>
            <person name="Matsuda M."/>
            <person name="Matzkin L."/>
            <person name="McAllister B."/>
            <person name="McBride C.S."/>
            <person name="McKernan B."/>
            <person name="McKernan K."/>
            <person name="Mendez-Lago M."/>
            <person name="Minx P."/>
            <person name="Mollenhauer M.U."/>
            <person name="Montooth K."/>
            <person name="Mount S.M."/>
            <person name="Mu X."/>
            <person name="Myers E."/>
            <person name="Negre B."/>
            <person name="Newfeld S."/>
            <person name="Nielsen R."/>
            <person name="Noor M.A."/>
            <person name="O'Grady P."/>
            <person name="Pachter L."/>
            <person name="Papaceit M."/>
            <person name="Parisi M.J."/>
            <person name="Parisi M."/>
            <person name="Parts L."/>
            <person name="Pedersen J.S."/>
            <person name="Pesole G."/>
            <person name="Phillippy A.M."/>
            <person name="Ponting C.P."/>
            <person name="Pop M."/>
            <person name="Porcelli D."/>
            <person name="Powell J.R."/>
            <person name="Prohaska S."/>
            <person name="Pruitt K."/>
            <person name="Puig M."/>
            <person name="Quesneville H."/>
            <person name="Ram K.R."/>
            <person name="Rand D."/>
            <person name="Rasmussen M.D."/>
            <person name="Reed L.K."/>
            <person name="Reenan R."/>
            <person name="Reily A."/>
            <person name="Remington K.A."/>
            <person name="Rieger T.T."/>
            <person name="Ritchie M.G."/>
            <person name="Robin C."/>
            <person name="Rogers Y.H."/>
            <person name="Rohde C."/>
            <person name="Rozas J."/>
            <person name="Rubenfield M.J."/>
            <person name="Ruiz A."/>
            <person name="Russo S."/>
            <person name="Salzberg S.L."/>
            <person name="Sanchez-Gracia A."/>
            <person name="Saranga D.J."/>
            <person name="Sato H."/>
            <person name="Schaeffer S.W."/>
            <person name="Schatz M.C."/>
            <person name="Schlenke T."/>
            <person name="Schwartz R."/>
            <person name="Segarra C."/>
            <person name="Singh R.S."/>
            <person name="Sirot L."/>
            <person name="Sirota M."/>
            <person name="Sisneros N.B."/>
            <person name="Smith C.D."/>
            <person name="Smith T.F."/>
            <person name="Spieth J."/>
            <person name="Stage D.E."/>
            <person name="Stark A."/>
            <person name="Stephan W."/>
            <person name="Strausberg R.L."/>
            <person name="Strempel S."/>
            <person name="Sturgill D."/>
            <person name="Sutton G."/>
            <person name="Sutton G.G."/>
            <person name="Tao W."/>
            <person name="Teichmann S."/>
            <person name="Tobari Y.N."/>
            <person name="Tomimura Y."/>
            <person name="Tsolas J.M."/>
            <person name="Valente V.L."/>
            <person name="Venter E."/>
            <person name="Venter J.C."/>
            <person name="Vicario S."/>
            <person name="Vieira F.G."/>
            <person name="Vilella A.J."/>
            <person name="Villasante A."/>
            <person name="Walenz B."/>
            <person name="Wang J."/>
            <person name="Wasserman M."/>
            <person name="Watts T."/>
            <person name="Wilson D."/>
            <person name="Wilson R.K."/>
            <person name="Wing R.A."/>
            <person name="Wolfner M.F."/>
            <person name="Wong A."/>
            <person name="Wong G.K."/>
            <person name="Wu C.I."/>
            <person name="Wu G."/>
            <person name="Yamamoto D."/>
            <person name="Yang H.P."/>
            <person name="Yang S.P."/>
            <person name="Yorke J.A."/>
            <person name="Yoshida K."/>
            <person name="Zdobnov E."/>
            <person name="Zhang P."/>
            <person name="Zhang Y."/>
            <person name="Zimin A.V."/>
            <person name="Baldwin J."/>
            <person name="Abdouelleil A."/>
            <person name="Abdulkadir J."/>
            <person name="Abebe A."/>
            <person name="Abera B."/>
            <person name="Abreu J."/>
            <person name="Acer S.C."/>
            <person name="Aftuck L."/>
            <person name="Alexander A."/>
            <person name="An P."/>
            <person name="Anderson E."/>
            <person name="Anderson S."/>
            <person name="Arachi H."/>
            <person name="Azer M."/>
            <person name="Bachantsang P."/>
            <person name="Barry A."/>
            <person name="Bayul T."/>
            <person name="Berlin A."/>
            <person name="Bessette D."/>
            <person name="Bloom T."/>
            <person name="Blye J."/>
            <person name="Boguslavskiy L."/>
            <person name="Bonnet C."/>
            <person name="Boukhgalter B."/>
            <person name="Bourzgui I."/>
            <person name="Brown A."/>
            <person name="Cahill P."/>
            <person name="Channer S."/>
            <person name="Cheshatsang Y."/>
            <person name="Chuda L."/>
            <person name="Citroen M."/>
            <person name="Collymore A."/>
            <person name="Cooke P."/>
            <person name="Costello M."/>
            <person name="D'Aco K."/>
            <person name="Daza R."/>
            <person name="De Haan G."/>
            <person name="DeGray S."/>
            <person name="DeMaso C."/>
            <person name="Dhargay N."/>
            <person name="Dooley K."/>
            <person name="Dooley E."/>
            <person name="Doricent M."/>
            <person name="Dorje P."/>
            <person name="Dorjee K."/>
            <person name="Dupes A."/>
            <person name="Elong R."/>
            <person name="Falk J."/>
            <person name="Farina A."/>
            <person name="Faro S."/>
            <person name="Ferguson D."/>
            <person name="Fisher S."/>
            <person name="Foley C.D."/>
            <person name="Franke A."/>
            <person name="Friedrich D."/>
            <person name="Gadbois L."/>
            <person name="Gearin G."/>
            <person name="Gearin C.R."/>
            <person name="Giannoukos G."/>
            <person name="Goode T."/>
            <person name="Graham J."/>
            <person name="Grandbois E."/>
            <person name="Grewal S."/>
            <person name="Gyaltsen K."/>
            <person name="Hafez N."/>
            <person name="Hagos B."/>
            <person name="Hall J."/>
            <person name="Henson C."/>
            <person name="Hollinger A."/>
            <person name="Honan T."/>
            <person name="Huard M.D."/>
            <person name="Hughes L."/>
            <person name="Hurhula B."/>
            <person name="Husby M.E."/>
            <person name="Kamat A."/>
            <person name="Kanga B."/>
            <person name="Kashin S."/>
            <person name="Khazanovich D."/>
            <person name="Kisner P."/>
            <person name="Lance K."/>
            <person name="Lara M."/>
            <person name="Lee W."/>
            <person name="Lennon N."/>
            <person name="Letendre F."/>
            <person name="LeVine R."/>
            <person name="Lipovsky A."/>
            <person name="Liu X."/>
            <person name="Liu J."/>
            <person name="Liu S."/>
            <person name="Lokyitsang T."/>
            <person name="Lokyitsang Y."/>
            <person name="Lubonja R."/>
            <person name="Lui A."/>
            <person name="MacDonald P."/>
            <person name="Magnisalis V."/>
            <person name="Maru K."/>
            <person name="Matthews C."/>
            <person name="McCusker W."/>
            <person name="McDonough S."/>
            <person name="Mehta T."/>
            <person name="Meldrim J."/>
            <person name="Meneus L."/>
            <person name="Mihai O."/>
            <person name="Mihalev A."/>
            <person name="Mihova T."/>
            <person name="Mittelman R."/>
            <person name="Mlenga V."/>
            <person name="Montmayeur A."/>
            <person name="Mulrain L."/>
            <person name="Navidi A."/>
            <person name="Naylor J."/>
            <person name="Negash T."/>
            <person name="Nguyen T."/>
            <person name="Nguyen N."/>
            <person name="Nicol R."/>
            <person name="Norbu C."/>
            <person name="Norbu N."/>
            <person name="Novod N."/>
            <person name="O'Neill B."/>
            <person name="Osman S."/>
            <person name="Markiewicz E."/>
            <person name="Oyono O.L."/>
            <person name="Patti C."/>
            <person name="Phunkhang P."/>
            <person name="Pierre F."/>
            <person name="Priest M."/>
            <person name="Raghuraman S."/>
            <person name="Rege F."/>
            <person name="Reyes R."/>
            <person name="Rise C."/>
            <person name="Rogov P."/>
            <person name="Ross K."/>
            <person name="Ryan E."/>
            <person name="Settipalli S."/>
            <person name="Shea T."/>
            <person name="Sherpa N."/>
            <person name="Shi L."/>
            <person name="Shih D."/>
            <person name="Sparrow T."/>
            <person name="Spaulding J."/>
            <person name="Stalker J."/>
            <person name="Stange-Thomann N."/>
            <person name="Stavropoulos S."/>
            <person name="Stone C."/>
            <person name="Strader C."/>
            <person name="Tesfaye S."/>
            <person name="Thomson T."/>
            <person name="Thoulutsang Y."/>
            <person name="Thoulutsang D."/>
            <person name="Topham K."/>
            <person name="Topping I."/>
            <person name="Tsamla T."/>
            <person name="Vassiliev H."/>
            <person name="Vo A."/>
            <person name="Wangchuk T."/>
            <person name="Wangdi T."/>
            <person name="Weiand M."/>
            <person name="Wilkinson J."/>
            <person name="Wilson A."/>
            <person name="Yadav S."/>
            <person name="Young G."/>
            <person name="Yu Q."/>
            <person name="Zembek L."/>
            <person name="Zhong D."/>
            <person name="Zimmer A."/>
            <person name="Zwirko Z."/>
            <person name="Jaffe D.B."/>
            <person name="Alvarez P."/>
            <person name="Brockman W."/>
            <person name="Butler J."/>
            <person name="Chin C."/>
            <person name="Gnerre S."/>
            <person name="Grabherr M."/>
            <person name="Kleber M."/>
            <person name="Mauceli E."/>
            <person name="MacCallum I."/>
        </authorList>
    </citation>
    <scope>NUCLEOTIDE SEQUENCE [LARGE SCALE GENOMIC DNA]</scope>
    <source>
        <strain evidence="3">Tucson 15081-1352.22</strain>
    </source>
</reference>